<dbReference type="OrthoDB" id="9797747at2"/>
<gene>
    <name evidence="9" type="primary">himA</name>
    <name evidence="9" type="ordered locus">LI0431</name>
</gene>
<dbReference type="KEGG" id="lip:LI0431"/>
<evidence type="ECO:0000256" key="4">
    <source>
        <dbReference type="ARBA" id="ARBA00023015"/>
    </source>
</evidence>
<name>Q1MR91_LAWIP</name>
<dbReference type="GO" id="GO:0006310">
    <property type="term" value="P:DNA recombination"/>
    <property type="evidence" value="ECO:0007669"/>
    <property type="project" value="UniProtKB-KW"/>
</dbReference>
<dbReference type="EMBL" id="AM180252">
    <property type="protein sequence ID" value="CAJ54485.1"/>
    <property type="molecule type" value="Genomic_DNA"/>
</dbReference>
<dbReference type="RefSeq" id="WP_011526515.1">
    <property type="nucleotide sequence ID" value="NC_008011.1"/>
</dbReference>
<keyword evidence="5 9" id="KW-0238">DNA-binding</keyword>
<dbReference type="STRING" id="363253.LI0431"/>
<proteinExistence type="inferred from homology"/>
<reference evidence="9 10" key="1">
    <citation type="submission" date="2005-11" db="EMBL/GenBank/DDBJ databases">
        <title>The complete genome sequence of Lawsonia intracellularis: the causative agent of proliferative enteropathy.</title>
        <authorList>
            <person name="Kaur K."/>
            <person name="Zhang Q."/>
            <person name="Beckler D."/>
            <person name="Munir S."/>
            <person name="Li L."/>
            <person name="Kinsley K."/>
            <person name="Herron L."/>
            <person name="Peterson A."/>
            <person name="May B."/>
            <person name="Singh S."/>
            <person name="Gebhart C."/>
            <person name="Kapur V."/>
        </authorList>
    </citation>
    <scope>NUCLEOTIDE SEQUENCE [LARGE SCALE GENOMIC DNA]</scope>
    <source>
        <strain evidence="9 10">PHE/MN1-00</strain>
    </source>
</reference>
<evidence type="ECO:0000256" key="8">
    <source>
        <dbReference type="RuleBase" id="RU003939"/>
    </source>
</evidence>
<keyword evidence="7" id="KW-0233">DNA recombination</keyword>
<evidence type="ECO:0000313" key="9">
    <source>
        <dbReference type="EMBL" id="CAJ54485.1"/>
    </source>
</evidence>
<dbReference type="PANTHER" id="PTHR33175">
    <property type="entry name" value="DNA-BINDING PROTEIN HU"/>
    <property type="match status" value="1"/>
</dbReference>
<dbReference type="CDD" id="cd13835">
    <property type="entry name" value="IHF_A"/>
    <property type="match status" value="1"/>
</dbReference>
<dbReference type="GO" id="GO:0009893">
    <property type="term" value="P:positive regulation of metabolic process"/>
    <property type="evidence" value="ECO:0007669"/>
    <property type="project" value="UniProtKB-ARBA"/>
</dbReference>
<keyword evidence="6" id="KW-0804">Transcription</keyword>
<dbReference type="SMART" id="SM00411">
    <property type="entry name" value="BHL"/>
    <property type="match status" value="1"/>
</dbReference>
<evidence type="ECO:0000256" key="7">
    <source>
        <dbReference type="ARBA" id="ARBA00023172"/>
    </source>
</evidence>
<dbReference type="Pfam" id="PF00216">
    <property type="entry name" value="Bac_DNA_binding"/>
    <property type="match status" value="1"/>
</dbReference>
<dbReference type="AlphaFoldDB" id="Q1MR91"/>
<dbReference type="InterPro" id="IPR000119">
    <property type="entry name" value="Hist_DNA-bd"/>
</dbReference>
<evidence type="ECO:0000256" key="6">
    <source>
        <dbReference type="ARBA" id="ARBA00023163"/>
    </source>
</evidence>
<keyword evidence="4" id="KW-0805">Transcription regulation</keyword>
<dbReference type="SUPFAM" id="SSF47729">
    <property type="entry name" value="IHF-like DNA-binding proteins"/>
    <property type="match status" value="1"/>
</dbReference>
<dbReference type="GO" id="GO:0003677">
    <property type="term" value="F:DNA binding"/>
    <property type="evidence" value="ECO:0007669"/>
    <property type="project" value="UniProtKB-KW"/>
</dbReference>
<dbReference type="eggNOG" id="COG0776">
    <property type="taxonomic scope" value="Bacteria"/>
</dbReference>
<keyword evidence="10" id="KW-1185">Reference proteome</keyword>
<organism evidence="9 10">
    <name type="scientific">Lawsonia intracellularis (strain PHE/MN1-00)</name>
    <dbReference type="NCBI Taxonomy" id="363253"/>
    <lineage>
        <taxon>Bacteria</taxon>
        <taxon>Pseudomonadati</taxon>
        <taxon>Thermodesulfobacteriota</taxon>
        <taxon>Desulfovibrionia</taxon>
        <taxon>Desulfovibrionales</taxon>
        <taxon>Desulfovibrionaceae</taxon>
        <taxon>Lawsonia</taxon>
    </lineage>
</organism>
<evidence type="ECO:0000313" key="10">
    <source>
        <dbReference type="Proteomes" id="UP000002430"/>
    </source>
</evidence>
<evidence type="ECO:0000256" key="3">
    <source>
        <dbReference type="ARBA" id="ARBA00022845"/>
    </source>
</evidence>
<dbReference type="GO" id="GO:0006417">
    <property type="term" value="P:regulation of translation"/>
    <property type="evidence" value="ECO:0007669"/>
    <property type="project" value="UniProtKB-KW"/>
</dbReference>
<dbReference type="Proteomes" id="UP000002430">
    <property type="component" value="Chromosome"/>
</dbReference>
<dbReference type="InterPro" id="IPR005684">
    <property type="entry name" value="IHF_alpha"/>
</dbReference>
<dbReference type="GO" id="GO:0005829">
    <property type="term" value="C:cytosol"/>
    <property type="evidence" value="ECO:0007669"/>
    <property type="project" value="TreeGrafter"/>
</dbReference>
<keyword evidence="3" id="KW-0810">Translation regulation</keyword>
<dbReference type="GO" id="GO:0030527">
    <property type="term" value="F:structural constituent of chromatin"/>
    <property type="evidence" value="ECO:0007669"/>
    <property type="project" value="InterPro"/>
</dbReference>
<dbReference type="PROSITE" id="PS00045">
    <property type="entry name" value="HISTONE_LIKE"/>
    <property type="match status" value="1"/>
</dbReference>
<comment type="similarity">
    <text evidence="1 8">Belongs to the bacterial histone-like protein family.</text>
</comment>
<dbReference type="HOGENOM" id="CLU_105066_1_3_7"/>
<evidence type="ECO:0000256" key="1">
    <source>
        <dbReference type="ARBA" id="ARBA00010529"/>
    </source>
</evidence>
<dbReference type="PANTHER" id="PTHR33175:SF2">
    <property type="entry name" value="INTEGRATION HOST FACTOR SUBUNIT ALPHA"/>
    <property type="match status" value="1"/>
</dbReference>
<evidence type="ECO:0000256" key="2">
    <source>
        <dbReference type="ARBA" id="ARBA00018329"/>
    </source>
</evidence>
<sequence>MNNVLTKVDIIDAIYEKINNNKADIKNIVETLLSIMKQAIKTDNTLLISGFGKFEAYSKHTRKGRNPQTDEAITLPSRKVIVFRLSKKFRTELNKL</sequence>
<dbReference type="InterPro" id="IPR020816">
    <property type="entry name" value="Histone-like_DNA-bd_CS"/>
</dbReference>
<dbReference type="Gene3D" id="4.10.520.10">
    <property type="entry name" value="IHF-like DNA-binding proteins"/>
    <property type="match status" value="1"/>
</dbReference>
<dbReference type="InterPro" id="IPR010992">
    <property type="entry name" value="IHF-like_DNA-bd_dom_sf"/>
</dbReference>
<evidence type="ECO:0000256" key="5">
    <source>
        <dbReference type="ARBA" id="ARBA00023125"/>
    </source>
</evidence>
<protein>
    <recommendedName>
        <fullName evidence="2">Integration host factor subunit alpha</fullName>
    </recommendedName>
</protein>
<accession>Q1MR91</accession>
<dbReference type="PRINTS" id="PR01727">
    <property type="entry name" value="DNABINDINGHU"/>
</dbReference>
<dbReference type="GO" id="GO:0006355">
    <property type="term" value="P:regulation of DNA-templated transcription"/>
    <property type="evidence" value="ECO:0007669"/>
    <property type="project" value="InterPro"/>
</dbReference>